<organism evidence="2 3">
    <name type="scientific">Thiorhodococcus mannitoliphagus</name>
    <dbReference type="NCBI Taxonomy" id="329406"/>
    <lineage>
        <taxon>Bacteria</taxon>
        <taxon>Pseudomonadati</taxon>
        <taxon>Pseudomonadota</taxon>
        <taxon>Gammaproteobacteria</taxon>
        <taxon>Chromatiales</taxon>
        <taxon>Chromatiaceae</taxon>
        <taxon>Thiorhodococcus</taxon>
    </lineage>
</organism>
<accession>A0A6P1DYI3</accession>
<keyword evidence="1" id="KW-0472">Membrane</keyword>
<dbReference type="NCBIfam" id="TIGR02523">
    <property type="entry name" value="type_IV_pilV"/>
    <property type="match status" value="1"/>
</dbReference>
<dbReference type="Pfam" id="PF07963">
    <property type="entry name" value="N_methyl"/>
    <property type="match status" value="1"/>
</dbReference>
<dbReference type="EMBL" id="JAAIJR010000179">
    <property type="protein sequence ID" value="NEX23278.1"/>
    <property type="molecule type" value="Genomic_DNA"/>
</dbReference>
<keyword evidence="1" id="KW-0812">Transmembrane</keyword>
<keyword evidence="3" id="KW-1185">Reference proteome</keyword>
<reference evidence="3" key="1">
    <citation type="journal article" date="2020" name="Microbiol. Resour. Announc.">
        <title>Draft Genome Sequences of Thiorhodococcus mannitoliphagus and Thiorhodococcus minor, Purple Sulfur Photosynthetic Bacteria in the Gammaproteobacterial Family Chromatiaceae.</title>
        <authorList>
            <person name="Aviles F.A."/>
            <person name="Meyer T.E."/>
            <person name="Kyndt J.A."/>
        </authorList>
    </citation>
    <scope>NUCLEOTIDE SEQUENCE [LARGE SCALE GENOMIC DNA]</scope>
    <source>
        <strain evidence="3">DSM 18266</strain>
    </source>
</reference>
<proteinExistence type="predicted"/>
<name>A0A6P1DYI3_9GAMM</name>
<dbReference type="Proteomes" id="UP000471640">
    <property type="component" value="Unassembled WGS sequence"/>
</dbReference>
<dbReference type="AlphaFoldDB" id="A0A6P1DYI3"/>
<dbReference type="InterPro" id="IPR013362">
    <property type="entry name" value="Pilus_4_PilV"/>
</dbReference>
<evidence type="ECO:0000256" key="1">
    <source>
        <dbReference type="SAM" id="Phobius"/>
    </source>
</evidence>
<dbReference type="RefSeq" id="WP_164656716.1">
    <property type="nucleotide sequence ID" value="NZ_JAAIJR010000179.1"/>
</dbReference>
<feature type="transmembrane region" description="Helical" evidence="1">
    <location>
        <begin position="21"/>
        <end position="43"/>
    </location>
</feature>
<sequence length="155" mass="16214">MSIRADRQGPSLQLGFTLIEALVAAVVLSVGLLGLGGLLGISVRMNQGALLRTQATNLAYEITDAMRANRANAAAYAGNYTTACSVSYARTGSVIATADVNEWNNRLACLLPQGNGAVAVTTSGSRITVTVTVTWNEQVRFGGNAAESFIFTTEL</sequence>
<reference evidence="2 3" key="2">
    <citation type="submission" date="2020-02" db="EMBL/GenBank/DDBJ databases">
        <title>Genome sequences of Thiorhodococcus mannitoliphagus and Thiorhodococcus minor, purple sulfur photosynthetic bacteria in the gammaproteobacterial family, Chromatiaceae.</title>
        <authorList>
            <person name="Aviles F.A."/>
            <person name="Meyer T.E."/>
            <person name="Kyndt J.A."/>
        </authorList>
    </citation>
    <scope>NUCLEOTIDE SEQUENCE [LARGE SCALE GENOMIC DNA]</scope>
    <source>
        <strain evidence="2 3">DSM 18266</strain>
    </source>
</reference>
<keyword evidence="1" id="KW-1133">Transmembrane helix</keyword>
<comment type="caution">
    <text evidence="2">The sequence shown here is derived from an EMBL/GenBank/DDBJ whole genome shotgun (WGS) entry which is preliminary data.</text>
</comment>
<dbReference type="NCBIfam" id="TIGR02532">
    <property type="entry name" value="IV_pilin_GFxxxE"/>
    <property type="match status" value="1"/>
</dbReference>
<evidence type="ECO:0000313" key="3">
    <source>
        <dbReference type="Proteomes" id="UP000471640"/>
    </source>
</evidence>
<dbReference type="InterPro" id="IPR012902">
    <property type="entry name" value="N_methyl_site"/>
</dbReference>
<evidence type="ECO:0000313" key="2">
    <source>
        <dbReference type="EMBL" id="NEX23278.1"/>
    </source>
</evidence>
<gene>
    <name evidence="2" type="primary">pilV</name>
    <name evidence="2" type="ORF">G3480_23775</name>
</gene>
<protein>
    <submittedName>
        <fullName evidence="2">Type IV pilus modification protein PilV</fullName>
    </submittedName>
</protein>